<dbReference type="SUPFAM" id="SSF51735">
    <property type="entry name" value="NAD(P)-binding Rossmann-fold domains"/>
    <property type="match status" value="1"/>
</dbReference>
<keyword evidence="5" id="KW-0862">Zinc</keyword>
<dbReference type="Gene3D" id="3.40.50.720">
    <property type="entry name" value="NAD(P)-binding Rossmann-like Domain"/>
    <property type="match status" value="1"/>
</dbReference>
<dbReference type="SUPFAM" id="SSF50129">
    <property type="entry name" value="GroES-like"/>
    <property type="match status" value="1"/>
</dbReference>
<dbReference type="FunFam" id="3.40.50.720:FF:000022">
    <property type="entry name" value="Cinnamyl alcohol dehydrogenase"/>
    <property type="match status" value="1"/>
</dbReference>
<proteinExistence type="inferred from homology"/>
<dbReference type="EMBL" id="JADCTT010000018">
    <property type="protein sequence ID" value="KAF9743115.1"/>
    <property type="molecule type" value="Genomic_DNA"/>
</dbReference>
<dbReference type="InterPro" id="IPR000641">
    <property type="entry name" value="CbxX/CfxQ"/>
</dbReference>
<comment type="similarity">
    <text evidence="2">Belongs to the CbxX/CfxQ family.</text>
</comment>
<dbReference type="CDD" id="cd00067">
    <property type="entry name" value="GAL4"/>
    <property type="match status" value="1"/>
</dbReference>
<comment type="cofactor">
    <cofactor evidence="1">
        <name>Zn(2+)</name>
        <dbReference type="ChEBI" id="CHEBI:29105"/>
    </cofactor>
</comment>
<evidence type="ECO:0000259" key="10">
    <source>
        <dbReference type="PROSITE" id="PS50048"/>
    </source>
</evidence>
<dbReference type="SUPFAM" id="SSF52540">
    <property type="entry name" value="P-loop containing nucleoside triphosphate hydrolases"/>
    <property type="match status" value="3"/>
</dbReference>
<feature type="compositionally biased region" description="Polar residues" evidence="9">
    <location>
        <begin position="20"/>
        <end position="35"/>
    </location>
</feature>
<evidence type="ECO:0000256" key="3">
    <source>
        <dbReference type="ARBA" id="ARBA00022723"/>
    </source>
</evidence>
<evidence type="ECO:0000256" key="8">
    <source>
        <dbReference type="ARBA" id="ARBA00023242"/>
    </source>
</evidence>
<dbReference type="PROSITE" id="PS00059">
    <property type="entry name" value="ADH_ZINC"/>
    <property type="match status" value="1"/>
</dbReference>
<dbReference type="SUPFAM" id="SSF57701">
    <property type="entry name" value="Zn2/Cys6 DNA-binding domain"/>
    <property type="match status" value="1"/>
</dbReference>
<evidence type="ECO:0000256" key="7">
    <source>
        <dbReference type="ARBA" id="ARBA00023002"/>
    </source>
</evidence>
<evidence type="ECO:0000256" key="6">
    <source>
        <dbReference type="ARBA" id="ARBA00022840"/>
    </source>
</evidence>
<evidence type="ECO:0000256" key="9">
    <source>
        <dbReference type="SAM" id="MobiDB-lite"/>
    </source>
</evidence>
<dbReference type="InterPro" id="IPR036864">
    <property type="entry name" value="Zn2-C6_fun-type_DNA-bd_sf"/>
</dbReference>
<dbReference type="CDD" id="cd00009">
    <property type="entry name" value="AAA"/>
    <property type="match status" value="2"/>
</dbReference>
<feature type="region of interest" description="Disordered" evidence="9">
    <location>
        <begin position="1170"/>
        <end position="1201"/>
    </location>
</feature>
<dbReference type="GO" id="GO:0016887">
    <property type="term" value="F:ATP hydrolysis activity"/>
    <property type="evidence" value="ECO:0007669"/>
    <property type="project" value="InterPro"/>
</dbReference>
<dbReference type="InterPro" id="IPR002328">
    <property type="entry name" value="ADH_Zn_CS"/>
</dbReference>
<dbReference type="InterPro" id="IPR003959">
    <property type="entry name" value="ATPase_AAA_core"/>
</dbReference>
<name>A0A8H7K4T7_BIOOC</name>
<comment type="caution">
    <text evidence="11">The sequence shown here is derived from an EMBL/GenBank/DDBJ whole genome shotgun (WGS) entry which is preliminary data.</text>
</comment>
<dbReference type="InterPro" id="IPR013154">
    <property type="entry name" value="ADH-like_N"/>
</dbReference>
<dbReference type="InterPro" id="IPR001138">
    <property type="entry name" value="Zn2Cys6_DnaBD"/>
</dbReference>
<keyword evidence="3" id="KW-0479">Metal-binding</keyword>
<dbReference type="Gene3D" id="3.90.180.10">
    <property type="entry name" value="Medium-chain alcohol dehydrogenases, catalytic domain"/>
    <property type="match status" value="1"/>
</dbReference>
<dbReference type="Gene3D" id="3.40.50.300">
    <property type="entry name" value="P-loop containing nucleotide triphosphate hydrolases"/>
    <property type="match status" value="3"/>
</dbReference>
<dbReference type="Proteomes" id="UP000616885">
    <property type="component" value="Unassembled WGS sequence"/>
</dbReference>
<dbReference type="InterPro" id="IPR027417">
    <property type="entry name" value="P-loop_NTPase"/>
</dbReference>
<feature type="region of interest" description="Disordered" evidence="9">
    <location>
        <begin position="1"/>
        <end position="87"/>
    </location>
</feature>
<dbReference type="SMART" id="SM00829">
    <property type="entry name" value="PKS_ER"/>
    <property type="match status" value="1"/>
</dbReference>
<organism evidence="11 12">
    <name type="scientific">Bionectria ochroleuca</name>
    <name type="common">Gliocladium roseum</name>
    <dbReference type="NCBI Taxonomy" id="29856"/>
    <lineage>
        <taxon>Eukaryota</taxon>
        <taxon>Fungi</taxon>
        <taxon>Dikarya</taxon>
        <taxon>Ascomycota</taxon>
        <taxon>Pezizomycotina</taxon>
        <taxon>Sordariomycetes</taxon>
        <taxon>Hypocreomycetidae</taxon>
        <taxon>Hypocreales</taxon>
        <taxon>Bionectriaceae</taxon>
        <taxon>Clonostachys</taxon>
    </lineage>
</organism>
<dbReference type="Gene3D" id="4.10.240.10">
    <property type="entry name" value="Zn(2)-C6 fungal-type DNA-binding domain"/>
    <property type="match status" value="1"/>
</dbReference>
<evidence type="ECO:0000313" key="12">
    <source>
        <dbReference type="Proteomes" id="UP000616885"/>
    </source>
</evidence>
<evidence type="ECO:0000256" key="2">
    <source>
        <dbReference type="ARBA" id="ARBA00010378"/>
    </source>
</evidence>
<dbReference type="CDD" id="cd05283">
    <property type="entry name" value="CAD1"/>
    <property type="match status" value="1"/>
</dbReference>
<protein>
    <recommendedName>
        <fullName evidence="10">Zn(2)-C6 fungal-type domain-containing protein</fullName>
    </recommendedName>
</protein>
<dbReference type="GO" id="GO:0008270">
    <property type="term" value="F:zinc ion binding"/>
    <property type="evidence" value="ECO:0007669"/>
    <property type="project" value="InterPro"/>
</dbReference>
<dbReference type="FunFam" id="3.40.50.300:FF:000216">
    <property type="entry name" value="Type VII secretion ATPase EccA"/>
    <property type="match status" value="2"/>
</dbReference>
<evidence type="ECO:0000256" key="4">
    <source>
        <dbReference type="ARBA" id="ARBA00022741"/>
    </source>
</evidence>
<dbReference type="Pfam" id="PF00172">
    <property type="entry name" value="Zn_clus"/>
    <property type="match status" value="1"/>
</dbReference>
<dbReference type="InterPro" id="IPR050773">
    <property type="entry name" value="CbxX/CfxQ_RuBisCO_ESX"/>
</dbReference>
<dbReference type="InterPro" id="IPR036291">
    <property type="entry name" value="NAD(P)-bd_dom_sf"/>
</dbReference>
<keyword evidence="4" id="KW-0547">Nucleotide-binding</keyword>
<dbReference type="PANTHER" id="PTHR43392">
    <property type="entry name" value="AAA-TYPE ATPASE FAMILY PROTEIN / ANKYRIN REPEAT FAMILY PROTEIN"/>
    <property type="match status" value="1"/>
</dbReference>
<evidence type="ECO:0000256" key="5">
    <source>
        <dbReference type="ARBA" id="ARBA00022833"/>
    </source>
</evidence>
<dbReference type="GO" id="GO:0016616">
    <property type="term" value="F:oxidoreductase activity, acting on the CH-OH group of donors, NAD or NADP as acceptor"/>
    <property type="evidence" value="ECO:0007669"/>
    <property type="project" value="InterPro"/>
</dbReference>
<dbReference type="SMART" id="SM00382">
    <property type="entry name" value="AAA"/>
    <property type="match status" value="2"/>
</dbReference>
<sequence>MAEDSNNDDLSKRILFSDNWDGSPQESDNCSSNSEPPGLEDALSEDTTVADSPRTPPELEEAKTITVQVSENAEAGDATESPGGLEYNNQETILGEKLALSPVHALEIDEMSSEAPEPPEATRTDIQDGPSLDTLIITSKKLPRRRRRRMRPSWRTWDEELMPFGNMRGVLNDDDDDITVRSDCSDNPEPAKDQVAVTEDWSESLFDDEDLDLMLDDSPSRLEWLRQKREKNEKNEHLDRLMSMVGHEQIKAHFLAVKDRVDVAKRWKEDMKSINLDLILHGNDGTGKRRIAWLYAEFLYSIGAIPRRSFERMSGYSIEDETSEATVTFFDDADRIDQISDITNILEALKKRPDPTVLILSYRILKKESIEALDYTEESRDRFSKPVVLKSYDEDEIAALLKRLVKKRPEFEEVHNQELIVRLLAQKLARQCNRFPEDFTNIHALQKELDELDVRRKKRHETELLEWMKNNSPVEDVPLHEQKPKQVGFEVEDVLGPKPSDLRDKSAAWKELQAMVGLQGVKQEVDHIFNLASLNRQREIEGKKSLPIMLNRCFLGEPGVGKTTVAKIYGKILTDLGLLSKGEVIEKTPNDLIGPYIGHSERNTREVLDQAMGNLLIIDDAHMLYQGSRQGTNNSDSFRTGVIDTLVANISGSPGEDRCVLLCGYPDKMKAMFLNSNPGLQRRFPLEGAVMFNNYSESELCQILEQKMASDGVSISAGGRKAALDVLRKMRTRPRFGNAGEVESLLSRSSLRQVGRLRAANLYPVNMSDHPLEAADFDPDFDRASRADQARHGLFKDFVGFEKITERFRRYQKMADGMRRYNIDPRPHIPWAFVFKGPPGTGKTSTARKVGKLFYDMGLISSNEVITCSVTDIIGEYLGQTGPKVISHFEMGLGKVLFIDEAYRLTGDKFHKEAVDEIVDAMTKTRYVGNMVVILAGYGDEMEKLMQTNPGLRSRFPTHITFPNLTPAHCLQLLRQTLAKLQITIPRDLDEPGSGTGRALDELFSQLARTKGWANGRDVETIAKSIIGDVFVRAGEEEDGSPLGGLHVSFQELTKALLEMIRERSGHSTGHRILSEGLDSALPNHRLAYQFVFSETAITLRLEDFKMQREKEASMSHSSVSIRRKSCTPCFKGRRKCDLSYPVCKRCEKNNKTCHYVYPPNQRAATNVELSKSKGHSSLAKTSSPGSSLDELVPIPDRSQSRTQHQLNWDGSLIKIRLPEPLGVPSIIGHLGELEPVFGLGNDAWIFEEMKACPTTYAQDTETFFIHKDLNQGDLAPGPLRAAWGICAGCITLNSRNRKFLFQAVDAELAKLLVPVSLSTLFEDLVRLQASVLYQMIRLIYGGIEQRKAAEQQEYVMRSLGLKLLQRLDAGDEKGQNAWETWLLSESVRRTVVATFKLYTLYWSFKLGACTEVNAMAQLPISTKTGVWSSPQNFSQYPSTDETIPYRDFILFKSVAPRGALETFEKMVVHHLTSTHTLANMGVGFTVFKGSSSGAIVEAKGHRDPKPSEVIVKISHCGVCGTDEHYRHADQGLGHEGVGVITEVGSSVHEISEFKVGDKVGMGWFHKFCGHCDSCVKGRQDRCLNMATFGTANQDQGCFGTYVAWDVSALFKVPDEIPLEYAGPLMCGGATVWGPLYTSGLGAGDRVGIIGIGGLGHLAIQFASKMGLEAVVFSSTESKKQAAFDFGASEFHITNGSEDLSTVQKLDVLLITANANPDLSHQGLPLTISTEDLRVSPLALIMRGTSIIGSGLASIPSVRAMLSFAAKKGIKPQIEKFPMTQSGVEEAMQKLRDGKMRYRGVLVVE</sequence>
<dbReference type="Gene3D" id="1.10.8.60">
    <property type="match status" value="1"/>
</dbReference>
<dbReference type="GO" id="GO:0005524">
    <property type="term" value="F:ATP binding"/>
    <property type="evidence" value="ECO:0007669"/>
    <property type="project" value="UniProtKB-KW"/>
</dbReference>
<dbReference type="InterPro" id="IPR011032">
    <property type="entry name" value="GroES-like_sf"/>
</dbReference>
<keyword evidence="6" id="KW-0067">ATP-binding</keyword>
<accession>A0A8H7K4T7</accession>
<evidence type="ECO:0000256" key="1">
    <source>
        <dbReference type="ARBA" id="ARBA00001947"/>
    </source>
</evidence>
<dbReference type="GO" id="GO:0000981">
    <property type="term" value="F:DNA-binding transcription factor activity, RNA polymerase II-specific"/>
    <property type="evidence" value="ECO:0007669"/>
    <property type="project" value="InterPro"/>
</dbReference>
<dbReference type="InterPro" id="IPR047109">
    <property type="entry name" value="CAD-like"/>
</dbReference>
<dbReference type="InterPro" id="IPR020843">
    <property type="entry name" value="ER"/>
</dbReference>
<keyword evidence="8" id="KW-0539">Nucleus</keyword>
<dbReference type="Pfam" id="PF00004">
    <property type="entry name" value="AAA"/>
    <property type="match status" value="2"/>
</dbReference>
<gene>
    <name evidence="11" type="ORF">IM811_006771</name>
</gene>
<dbReference type="PANTHER" id="PTHR43392:SF2">
    <property type="entry name" value="AAA-TYPE ATPASE FAMILY PROTEIN _ ANKYRIN REPEAT FAMILY PROTEIN"/>
    <property type="match status" value="1"/>
</dbReference>
<evidence type="ECO:0000313" key="11">
    <source>
        <dbReference type="EMBL" id="KAF9743115.1"/>
    </source>
</evidence>
<dbReference type="Pfam" id="PF08240">
    <property type="entry name" value="ADH_N"/>
    <property type="match status" value="1"/>
</dbReference>
<reference evidence="11" key="1">
    <citation type="submission" date="2020-10" db="EMBL/GenBank/DDBJ databases">
        <title>High-Quality Genome Resource of Clonostachys rosea strain S41 by Oxford Nanopore Long-Read Sequencing.</title>
        <authorList>
            <person name="Wang H."/>
        </authorList>
    </citation>
    <scope>NUCLEOTIDE SEQUENCE</scope>
    <source>
        <strain evidence="11">S41</strain>
    </source>
</reference>
<dbReference type="PRINTS" id="PR00819">
    <property type="entry name" value="CBXCFQXSUPER"/>
</dbReference>
<feature type="domain" description="Zn(2)-C6 fungal-type" evidence="10">
    <location>
        <begin position="1126"/>
        <end position="1156"/>
    </location>
</feature>
<dbReference type="InterPro" id="IPR003593">
    <property type="entry name" value="AAA+_ATPase"/>
</dbReference>
<keyword evidence="7" id="KW-0560">Oxidoreductase</keyword>
<dbReference type="PROSITE" id="PS50048">
    <property type="entry name" value="ZN2_CY6_FUNGAL_2"/>
    <property type="match status" value="1"/>
</dbReference>